<evidence type="ECO:0008006" key="2">
    <source>
        <dbReference type="Google" id="ProtNLM"/>
    </source>
</evidence>
<dbReference type="Gene3D" id="3.30.700.10">
    <property type="entry name" value="Glycoprotein, Type 4 Pilin"/>
    <property type="match status" value="1"/>
</dbReference>
<dbReference type="Proteomes" id="UP000485621">
    <property type="component" value="Unassembled WGS sequence"/>
</dbReference>
<accession>A0A1V5ZLE6</accession>
<dbReference type="EMBL" id="MWDB01000027">
    <property type="protein sequence ID" value="OQB40971.1"/>
    <property type="molecule type" value="Genomic_DNA"/>
</dbReference>
<organism evidence="1">
    <name type="scientific">candidate division CPR1 bacterium ADurb.Bin160</name>
    <dbReference type="NCBI Taxonomy" id="1852826"/>
    <lineage>
        <taxon>Bacteria</taxon>
        <taxon>candidate division CPR1</taxon>
    </lineage>
</organism>
<dbReference type="AlphaFoldDB" id="A0A1V5ZLE6"/>
<name>A0A1V5ZLE6_9BACT</name>
<dbReference type="SUPFAM" id="SSF54523">
    <property type="entry name" value="Pili subunits"/>
    <property type="match status" value="1"/>
</dbReference>
<protein>
    <recommendedName>
        <fullName evidence="2">Type II secretion system protein G</fullName>
    </recommendedName>
</protein>
<sequence length="49" mass="5272">MLIVIVIIGILAAAIIPRLNSARSRANDVARKADLNQVANALITYQLDV</sequence>
<proteinExistence type="predicted"/>
<evidence type="ECO:0000313" key="1">
    <source>
        <dbReference type="EMBL" id="OQB40971.1"/>
    </source>
</evidence>
<gene>
    <name evidence="1" type="ORF">BWY04_01128</name>
</gene>
<reference evidence="1" key="1">
    <citation type="submission" date="2017-02" db="EMBL/GenBank/DDBJ databases">
        <title>Delving into the versatile metabolic prowess of the omnipresent phylum Bacteroidetes.</title>
        <authorList>
            <person name="Nobu M.K."/>
            <person name="Mei R."/>
            <person name="Narihiro T."/>
            <person name="Kuroda K."/>
            <person name="Liu W.-T."/>
        </authorList>
    </citation>
    <scope>NUCLEOTIDE SEQUENCE</scope>
    <source>
        <strain evidence="1">ADurb.Bin160</strain>
    </source>
</reference>
<dbReference type="InterPro" id="IPR045584">
    <property type="entry name" value="Pilin-like"/>
</dbReference>
<comment type="caution">
    <text evidence="1">The sequence shown here is derived from an EMBL/GenBank/DDBJ whole genome shotgun (WGS) entry which is preliminary data.</text>
</comment>